<dbReference type="Proteomes" id="UP000499080">
    <property type="component" value="Unassembled WGS sequence"/>
</dbReference>
<reference evidence="1 2" key="1">
    <citation type="journal article" date="2019" name="Sci. Rep.">
        <title>Orb-weaving spider Araneus ventricosus genome elucidates the spidroin gene catalogue.</title>
        <authorList>
            <person name="Kono N."/>
            <person name="Nakamura H."/>
            <person name="Ohtoshi R."/>
            <person name="Moran D.A.P."/>
            <person name="Shinohara A."/>
            <person name="Yoshida Y."/>
            <person name="Fujiwara M."/>
            <person name="Mori M."/>
            <person name="Tomita M."/>
            <person name="Arakawa K."/>
        </authorList>
    </citation>
    <scope>NUCLEOTIDE SEQUENCE [LARGE SCALE GENOMIC DNA]</scope>
</reference>
<evidence type="ECO:0000313" key="2">
    <source>
        <dbReference type="Proteomes" id="UP000499080"/>
    </source>
</evidence>
<comment type="caution">
    <text evidence="1">The sequence shown here is derived from an EMBL/GenBank/DDBJ whole genome shotgun (WGS) entry which is preliminary data.</text>
</comment>
<sequence>MILSRRFHDFICSLSGVVRKPGEELPAQVSTWSSDRGSELRGTYQNNFRVSSKRYLNITPTGVVRKLGEGVPAQVSTWSCDQGSKLRCPPQNSRHVASKRDLNVTELFSLSSKSICILRLLNNFHLACTSH</sequence>
<name>A0A4Y2EXP3_ARAVE</name>
<evidence type="ECO:0000313" key="1">
    <source>
        <dbReference type="EMBL" id="GBM33059.1"/>
    </source>
</evidence>
<gene>
    <name evidence="1" type="ORF">AVEN_126061_1</name>
</gene>
<keyword evidence="2" id="KW-1185">Reference proteome</keyword>
<dbReference type="EMBL" id="BGPR01000723">
    <property type="protein sequence ID" value="GBM33059.1"/>
    <property type="molecule type" value="Genomic_DNA"/>
</dbReference>
<dbReference type="AlphaFoldDB" id="A0A4Y2EXP3"/>
<protein>
    <submittedName>
        <fullName evidence="1">Uncharacterized protein</fullName>
    </submittedName>
</protein>
<accession>A0A4Y2EXP3</accession>
<proteinExistence type="predicted"/>
<organism evidence="1 2">
    <name type="scientific">Araneus ventricosus</name>
    <name type="common">Orbweaver spider</name>
    <name type="synonym">Epeira ventricosa</name>
    <dbReference type="NCBI Taxonomy" id="182803"/>
    <lineage>
        <taxon>Eukaryota</taxon>
        <taxon>Metazoa</taxon>
        <taxon>Ecdysozoa</taxon>
        <taxon>Arthropoda</taxon>
        <taxon>Chelicerata</taxon>
        <taxon>Arachnida</taxon>
        <taxon>Araneae</taxon>
        <taxon>Araneomorphae</taxon>
        <taxon>Entelegynae</taxon>
        <taxon>Araneoidea</taxon>
        <taxon>Araneidae</taxon>
        <taxon>Araneus</taxon>
    </lineage>
</organism>